<dbReference type="PANTHER" id="PTHR47147:SF1">
    <property type="entry name" value="SYNCOILIN"/>
    <property type="match status" value="1"/>
</dbReference>
<keyword evidence="1" id="KW-0175">Coiled coil</keyword>
<dbReference type="GO" id="GO:0005882">
    <property type="term" value="C:intermediate filament"/>
    <property type="evidence" value="ECO:0007669"/>
    <property type="project" value="InterPro"/>
</dbReference>
<feature type="compositionally biased region" description="Basic and acidic residues" evidence="2">
    <location>
        <begin position="255"/>
        <end position="265"/>
    </location>
</feature>
<dbReference type="Proteomes" id="UP000694891">
    <property type="component" value="Unplaced"/>
</dbReference>
<sequence>MDDLDENISSTGLEPLFIKEEEREQDRTVMDQKECKAHLSGVTFAEQQLKQSTLMKPYLQEMDELLKSCEELTGIPFGSHYSESYTEQSLRESSHSQGKQEVTTESYGETCISPQAYLSTSYIDTHMDGAGTVDQPAQDQSQSMGTVIDRRGTITEVSRQTNMPLTSAGNKLSNTMVEYEGQLLGMLAMLESCMEEAGMDFEPQDWVAEESQEYVQISKNHHLYRGTTLVPNQQERPLKSETQPMQLEIWPGERVEGDEVSEDSRNTMPVGSATNGSQRNPFHSCENMDGFSLERLQRPGSFQTDQGVLDMQLRFSRPATTLDATEDDPMYCEGMQTEYVFNEGTETKGEGSAIDVDDTELSAEDRHELKMDTTDVGSGTNELGDLGSRMEACIEEVERLEKRRRELLVEVLQLRQQKGQEEGEGRNEEEEETEERIDSKVAELMNILKREENGRREERKREIESLKEERAEEERRMWKVNVERQGLQEELRKLKRKLFAMARDCAHSQAALNNQRREMELLKREEEKLNSLVLQLTEEGSQLKSAQQQQLLDLQVLVQAQSSLQTSNTQEELTECRRHSCGDIQQYLQGGLKALEERYEPVLLALLKRREATAGALVKAKEQAQELRAQLGPLREEIQKLKLQKACLEEKLKLIHIHRREDVGQYKETVYFLEERSRELKMELKTQKRNTNEMEELRDRLTKKLLLYRAAIEDHNKCDQDKKT</sequence>
<dbReference type="GeneTree" id="ENSGT00390000018108"/>
<keyword evidence="4" id="KW-1185">Reference proteome</keyword>
<evidence type="ECO:0000256" key="1">
    <source>
        <dbReference type="SAM" id="Coils"/>
    </source>
</evidence>
<feature type="region of interest" description="Disordered" evidence="2">
    <location>
        <begin position="1"/>
        <end position="23"/>
    </location>
</feature>
<dbReference type="CTD" id="81493"/>
<feature type="region of interest" description="Disordered" evidence="2">
    <location>
        <begin position="83"/>
        <end position="106"/>
    </location>
</feature>
<evidence type="ECO:0000256" key="2">
    <source>
        <dbReference type="SAM" id="MobiDB-lite"/>
    </source>
</evidence>
<protein>
    <submittedName>
        <fullName evidence="3 5">Trichohyalin-like</fullName>
    </submittedName>
</protein>
<dbReference type="AlphaFoldDB" id="A0A3B5B265"/>
<feature type="region of interest" description="Disordered" evidence="2">
    <location>
        <begin position="415"/>
        <end position="437"/>
    </location>
</feature>
<evidence type="ECO:0000313" key="4">
    <source>
        <dbReference type="Proteomes" id="UP000694891"/>
    </source>
</evidence>
<accession>A0A3B5B265</accession>
<feature type="coiled-coil region" evidence="1">
    <location>
        <begin position="677"/>
        <end position="704"/>
    </location>
</feature>
<gene>
    <name evidence="5" type="primary">LOC103361515</name>
</gene>
<dbReference type="STRING" id="144197.ENSSPAP00000027260"/>
<dbReference type="Ensembl" id="ENSSPAT00000027704.1">
    <property type="protein sequence ID" value="ENSSPAP00000027260.1"/>
    <property type="gene ID" value="ENSSPAG00000020564.1"/>
</dbReference>
<feature type="region of interest" description="Disordered" evidence="2">
    <location>
        <begin position="255"/>
        <end position="282"/>
    </location>
</feature>
<name>A0A3B5B265_9TELE</name>
<reference evidence="5" key="2">
    <citation type="submission" date="2025-04" db="UniProtKB">
        <authorList>
            <consortium name="RefSeq"/>
        </authorList>
    </citation>
    <scope>IDENTIFICATION</scope>
</reference>
<reference evidence="3" key="1">
    <citation type="submission" date="2023-09" db="UniProtKB">
        <authorList>
            <consortium name="Ensembl"/>
        </authorList>
    </citation>
    <scope>IDENTIFICATION</scope>
</reference>
<feature type="compositionally biased region" description="Polar residues" evidence="2">
    <location>
        <begin position="95"/>
        <end position="106"/>
    </location>
</feature>
<organism evidence="3">
    <name type="scientific">Stegastes partitus</name>
    <name type="common">bicolor damselfish</name>
    <dbReference type="NCBI Taxonomy" id="144197"/>
    <lineage>
        <taxon>Eukaryota</taxon>
        <taxon>Metazoa</taxon>
        <taxon>Chordata</taxon>
        <taxon>Craniata</taxon>
        <taxon>Vertebrata</taxon>
        <taxon>Euteleostomi</taxon>
        <taxon>Actinopterygii</taxon>
        <taxon>Neopterygii</taxon>
        <taxon>Teleostei</taxon>
        <taxon>Neoteleostei</taxon>
        <taxon>Acanthomorphata</taxon>
        <taxon>Ovalentaria</taxon>
        <taxon>Pomacentridae</taxon>
        <taxon>Stegastes</taxon>
    </lineage>
</organism>
<proteinExistence type="predicted"/>
<feature type="coiled-coil region" evidence="1">
    <location>
        <begin position="610"/>
        <end position="651"/>
    </location>
</feature>
<dbReference type="PANTHER" id="PTHR47147">
    <property type="entry name" value="SYNCOILIN"/>
    <property type="match status" value="1"/>
</dbReference>
<evidence type="ECO:0000313" key="5">
    <source>
        <dbReference type="RefSeq" id="XP_008285835.1"/>
    </source>
</evidence>
<dbReference type="OrthoDB" id="8842296at2759"/>
<feature type="compositionally biased region" description="Polar residues" evidence="2">
    <location>
        <begin position="266"/>
        <end position="281"/>
    </location>
</feature>
<evidence type="ECO:0000313" key="3">
    <source>
        <dbReference type="Ensembl" id="ENSSPAP00000027260.1"/>
    </source>
</evidence>
<dbReference type="InterPro" id="IPR027702">
    <property type="entry name" value="Syncoilin"/>
</dbReference>
<feature type="coiled-coil region" evidence="1">
    <location>
        <begin position="449"/>
        <end position="539"/>
    </location>
</feature>
<dbReference type="RefSeq" id="XP_008285835.1">
    <property type="nucleotide sequence ID" value="XM_008287613.1"/>
</dbReference>